<evidence type="ECO:0000313" key="2">
    <source>
        <dbReference type="EMBL" id="RCH56144.1"/>
    </source>
</evidence>
<organism evidence="2 3">
    <name type="scientific">Mucilaginibacter hurinus</name>
    <dbReference type="NCBI Taxonomy" id="2201324"/>
    <lineage>
        <taxon>Bacteria</taxon>
        <taxon>Pseudomonadati</taxon>
        <taxon>Bacteroidota</taxon>
        <taxon>Sphingobacteriia</taxon>
        <taxon>Sphingobacteriales</taxon>
        <taxon>Sphingobacteriaceae</taxon>
        <taxon>Mucilaginibacter</taxon>
    </lineage>
</organism>
<feature type="chain" id="PRO_5017043258" description="Outer membrane protein beta-barrel domain-containing protein" evidence="1">
    <location>
        <begin position="26"/>
        <end position="277"/>
    </location>
</feature>
<dbReference type="RefSeq" id="WP_114004181.1">
    <property type="nucleotide sequence ID" value="NZ_QGDC01000002.1"/>
</dbReference>
<proteinExistence type="predicted"/>
<dbReference type="Proteomes" id="UP000253209">
    <property type="component" value="Unassembled WGS sequence"/>
</dbReference>
<evidence type="ECO:0000313" key="3">
    <source>
        <dbReference type="Proteomes" id="UP000253209"/>
    </source>
</evidence>
<dbReference type="AlphaFoldDB" id="A0A367GRQ9"/>
<keyword evidence="1" id="KW-0732">Signal</keyword>
<name>A0A367GRQ9_9SPHI</name>
<dbReference type="EMBL" id="QGDC01000002">
    <property type="protein sequence ID" value="RCH56144.1"/>
    <property type="molecule type" value="Genomic_DNA"/>
</dbReference>
<gene>
    <name evidence="2" type="ORF">DJ568_05205</name>
</gene>
<keyword evidence="3" id="KW-1185">Reference proteome</keyword>
<accession>A0A367GRQ9</accession>
<dbReference type="OrthoDB" id="9782650at2"/>
<protein>
    <recommendedName>
        <fullName evidence="4">Outer membrane protein beta-barrel domain-containing protein</fullName>
    </recommendedName>
</protein>
<sequence length="277" mass="30212">MERKLRLNVLFICFAAVLFSTEAMAGGWPVKKGKYLVSLSTSFFRSTKLWDSVGGTKNYPSNGYFQSIGFSTYMEYGISRRVTGVASLPLMVNKFMQDSTGIPRAVTALGDAEVGIRYYLANIDYKYYFGIQGTAILPLYSSVAVGLRTPGAELKFAGSTAGKIGSKTFYLNAEVGGRQYFAIEGPFQLKYGASFGFNFDKKNMVTVGGAGTYSVSSDKSVNPNIVVNRDFSYTMASLSYGHTFSPQFSMFAGVNHFLVGRSTGQGTSFSLSFATRF</sequence>
<comment type="caution">
    <text evidence="2">The sequence shown here is derived from an EMBL/GenBank/DDBJ whole genome shotgun (WGS) entry which is preliminary data.</text>
</comment>
<evidence type="ECO:0008006" key="4">
    <source>
        <dbReference type="Google" id="ProtNLM"/>
    </source>
</evidence>
<feature type="signal peptide" evidence="1">
    <location>
        <begin position="1"/>
        <end position="25"/>
    </location>
</feature>
<evidence type="ECO:0000256" key="1">
    <source>
        <dbReference type="SAM" id="SignalP"/>
    </source>
</evidence>
<reference evidence="2 3" key="1">
    <citation type="submission" date="2018-05" db="EMBL/GenBank/DDBJ databases">
        <title>Mucilaginibacter hurinus sp. nov., isolated from briquette warehouse soil.</title>
        <authorList>
            <person name="Choi L."/>
        </authorList>
    </citation>
    <scope>NUCLEOTIDE SEQUENCE [LARGE SCALE GENOMIC DNA]</scope>
    <source>
        <strain evidence="2 3">ZR32</strain>
    </source>
</reference>